<dbReference type="Pfam" id="PF00501">
    <property type="entry name" value="AMP-binding"/>
    <property type="match status" value="1"/>
</dbReference>
<comment type="caution">
    <text evidence="4">The sequence shown here is derived from an EMBL/GenBank/DDBJ whole genome shotgun (WGS) entry which is preliminary data.</text>
</comment>
<dbReference type="AlphaFoldDB" id="A0A9D4PPT7"/>
<evidence type="ECO:0000259" key="3">
    <source>
        <dbReference type="Pfam" id="PF00501"/>
    </source>
</evidence>
<gene>
    <name evidence="4" type="ORF">HPB52_003077</name>
</gene>
<comment type="subcellular location">
    <subcellularLocation>
        <location evidence="1">Peroxisome</location>
    </subcellularLocation>
</comment>
<protein>
    <recommendedName>
        <fullName evidence="3">AMP-dependent synthetase/ligase domain-containing protein</fullName>
    </recommendedName>
</protein>
<feature type="domain" description="AMP-dependent synthetase/ligase" evidence="3">
    <location>
        <begin position="41"/>
        <end position="282"/>
    </location>
</feature>
<evidence type="ECO:0000256" key="2">
    <source>
        <dbReference type="ARBA" id="ARBA00023140"/>
    </source>
</evidence>
<dbReference type="Gene3D" id="3.40.50.12780">
    <property type="entry name" value="N-terminal domain of ligase-like"/>
    <property type="match status" value="1"/>
</dbReference>
<dbReference type="InterPro" id="IPR042099">
    <property type="entry name" value="ANL_N_sf"/>
</dbReference>
<evidence type="ECO:0000313" key="5">
    <source>
        <dbReference type="Proteomes" id="UP000821837"/>
    </source>
</evidence>
<dbReference type="GO" id="GO:0005777">
    <property type="term" value="C:peroxisome"/>
    <property type="evidence" value="ECO:0007669"/>
    <property type="project" value="UniProtKB-SubCell"/>
</dbReference>
<evidence type="ECO:0000256" key="1">
    <source>
        <dbReference type="ARBA" id="ARBA00004275"/>
    </source>
</evidence>
<accession>A0A9D4PPT7</accession>
<proteinExistence type="predicted"/>
<sequence length="289" mass="30936">MATIVKSPFGDCALDFRKNFGGYILEHLRLNSNSKLINATSQAEKTYGELATQVEAVHGALESLGVCAGDKLCLIAANRLELLPMLVGAACANVGAAYENPGYSVGTTRNPKSDIRIQGTIIHKHFSSNTVSRTLAQFMFTSTFQHIIALGEPASVPTGADGVVISWSELIEMGTKSCLLSAPSVEYQANRICYMRSTSGTTGKPKMVVHFHDSLVASVQANSHQRHMGLAAEDVLLCTSTLGHVYALFDCVCKAIVQGATCAFLEKADTEATLEALQRFKASSSLLNE</sequence>
<evidence type="ECO:0000313" key="4">
    <source>
        <dbReference type="EMBL" id="KAH7950894.1"/>
    </source>
</evidence>
<dbReference type="PANTHER" id="PTHR24096:SF426">
    <property type="match status" value="1"/>
</dbReference>
<dbReference type="InterPro" id="IPR000873">
    <property type="entry name" value="AMP-dep_synth/lig_dom"/>
</dbReference>
<name>A0A9D4PPT7_RHISA</name>
<keyword evidence="5" id="KW-1185">Reference proteome</keyword>
<reference evidence="4" key="1">
    <citation type="journal article" date="2020" name="Cell">
        <title>Large-Scale Comparative Analyses of Tick Genomes Elucidate Their Genetic Diversity and Vector Capacities.</title>
        <authorList>
            <consortium name="Tick Genome and Microbiome Consortium (TIGMIC)"/>
            <person name="Jia N."/>
            <person name="Wang J."/>
            <person name="Shi W."/>
            <person name="Du L."/>
            <person name="Sun Y."/>
            <person name="Zhan W."/>
            <person name="Jiang J.F."/>
            <person name="Wang Q."/>
            <person name="Zhang B."/>
            <person name="Ji P."/>
            <person name="Bell-Sakyi L."/>
            <person name="Cui X.M."/>
            <person name="Yuan T.T."/>
            <person name="Jiang B.G."/>
            <person name="Yang W.F."/>
            <person name="Lam T.T."/>
            <person name="Chang Q.C."/>
            <person name="Ding S.J."/>
            <person name="Wang X.J."/>
            <person name="Zhu J.G."/>
            <person name="Ruan X.D."/>
            <person name="Zhao L."/>
            <person name="Wei J.T."/>
            <person name="Ye R.Z."/>
            <person name="Que T.C."/>
            <person name="Du C.H."/>
            <person name="Zhou Y.H."/>
            <person name="Cheng J.X."/>
            <person name="Dai P.F."/>
            <person name="Guo W.B."/>
            <person name="Han X.H."/>
            <person name="Huang E.J."/>
            <person name="Li L.F."/>
            <person name="Wei W."/>
            <person name="Gao Y.C."/>
            <person name="Liu J.Z."/>
            <person name="Shao H.Z."/>
            <person name="Wang X."/>
            <person name="Wang C.C."/>
            <person name="Yang T.C."/>
            <person name="Huo Q.B."/>
            <person name="Li W."/>
            <person name="Chen H.Y."/>
            <person name="Chen S.E."/>
            <person name="Zhou L.G."/>
            <person name="Ni X.B."/>
            <person name="Tian J.H."/>
            <person name="Sheng Y."/>
            <person name="Liu T."/>
            <person name="Pan Y.S."/>
            <person name="Xia L.Y."/>
            <person name="Li J."/>
            <person name="Zhao F."/>
            <person name="Cao W.C."/>
        </authorList>
    </citation>
    <scope>NUCLEOTIDE SEQUENCE</scope>
    <source>
        <strain evidence="4">Rsan-2018</strain>
    </source>
</reference>
<dbReference type="PANTHER" id="PTHR24096">
    <property type="entry name" value="LONG-CHAIN-FATTY-ACID--COA LIGASE"/>
    <property type="match status" value="1"/>
</dbReference>
<reference evidence="4" key="2">
    <citation type="submission" date="2021-09" db="EMBL/GenBank/DDBJ databases">
        <authorList>
            <person name="Jia N."/>
            <person name="Wang J."/>
            <person name="Shi W."/>
            <person name="Du L."/>
            <person name="Sun Y."/>
            <person name="Zhan W."/>
            <person name="Jiang J."/>
            <person name="Wang Q."/>
            <person name="Zhang B."/>
            <person name="Ji P."/>
            <person name="Sakyi L.B."/>
            <person name="Cui X."/>
            <person name="Yuan T."/>
            <person name="Jiang B."/>
            <person name="Yang W."/>
            <person name="Lam T.T.-Y."/>
            <person name="Chang Q."/>
            <person name="Ding S."/>
            <person name="Wang X."/>
            <person name="Zhu J."/>
            <person name="Ruan X."/>
            <person name="Zhao L."/>
            <person name="Wei J."/>
            <person name="Que T."/>
            <person name="Du C."/>
            <person name="Cheng J."/>
            <person name="Dai P."/>
            <person name="Han X."/>
            <person name="Huang E."/>
            <person name="Gao Y."/>
            <person name="Liu J."/>
            <person name="Shao H."/>
            <person name="Ye R."/>
            <person name="Li L."/>
            <person name="Wei W."/>
            <person name="Wang X."/>
            <person name="Wang C."/>
            <person name="Huo Q."/>
            <person name="Li W."/>
            <person name="Guo W."/>
            <person name="Chen H."/>
            <person name="Chen S."/>
            <person name="Zhou L."/>
            <person name="Zhou L."/>
            <person name="Ni X."/>
            <person name="Tian J."/>
            <person name="Zhou Y."/>
            <person name="Sheng Y."/>
            <person name="Liu T."/>
            <person name="Pan Y."/>
            <person name="Xia L."/>
            <person name="Li J."/>
            <person name="Zhao F."/>
            <person name="Cao W."/>
        </authorList>
    </citation>
    <scope>NUCLEOTIDE SEQUENCE</scope>
    <source>
        <strain evidence="4">Rsan-2018</strain>
        <tissue evidence="4">Larvae</tissue>
    </source>
</reference>
<dbReference type="VEuPathDB" id="VectorBase:RSAN_047917"/>
<organism evidence="4 5">
    <name type="scientific">Rhipicephalus sanguineus</name>
    <name type="common">Brown dog tick</name>
    <name type="synonym">Ixodes sanguineus</name>
    <dbReference type="NCBI Taxonomy" id="34632"/>
    <lineage>
        <taxon>Eukaryota</taxon>
        <taxon>Metazoa</taxon>
        <taxon>Ecdysozoa</taxon>
        <taxon>Arthropoda</taxon>
        <taxon>Chelicerata</taxon>
        <taxon>Arachnida</taxon>
        <taxon>Acari</taxon>
        <taxon>Parasitiformes</taxon>
        <taxon>Ixodida</taxon>
        <taxon>Ixodoidea</taxon>
        <taxon>Ixodidae</taxon>
        <taxon>Rhipicephalinae</taxon>
        <taxon>Rhipicephalus</taxon>
        <taxon>Rhipicephalus</taxon>
    </lineage>
</organism>
<dbReference type="Proteomes" id="UP000821837">
    <property type="component" value="Chromosome 5"/>
</dbReference>
<keyword evidence="2" id="KW-0576">Peroxisome</keyword>
<dbReference type="EMBL" id="JABSTV010001251">
    <property type="protein sequence ID" value="KAH7950894.1"/>
    <property type="molecule type" value="Genomic_DNA"/>
</dbReference>
<dbReference type="SUPFAM" id="SSF56801">
    <property type="entry name" value="Acetyl-CoA synthetase-like"/>
    <property type="match status" value="1"/>
</dbReference>